<evidence type="ECO:0000256" key="8">
    <source>
        <dbReference type="SAM" id="MobiDB-lite"/>
    </source>
</evidence>
<reference evidence="10" key="2">
    <citation type="submission" date="2020-11" db="EMBL/GenBank/DDBJ databases">
        <authorList>
            <person name="McCartney M.A."/>
            <person name="Auch B."/>
            <person name="Kono T."/>
            <person name="Mallez S."/>
            <person name="Becker A."/>
            <person name="Gohl D.M."/>
            <person name="Silverstein K.A.T."/>
            <person name="Koren S."/>
            <person name="Bechman K.B."/>
            <person name="Herman A."/>
            <person name="Abrahante J.E."/>
            <person name="Garbe J."/>
        </authorList>
    </citation>
    <scope>NUCLEOTIDE SEQUENCE</scope>
    <source>
        <strain evidence="10">Duluth1</strain>
        <tissue evidence="10">Whole animal</tissue>
    </source>
</reference>
<evidence type="ECO:0000256" key="2">
    <source>
        <dbReference type="ARBA" id="ARBA00022490"/>
    </source>
</evidence>
<dbReference type="Proteomes" id="UP000828390">
    <property type="component" value="Unassembled WGS sequence"/>
</dbReference>
<dbReference type="InterPro" id="IPR000697">
    <property type="entry name" value="WH1/EVH1_dom"/>
</dbReference>
<evidence type="ECO:0000256" key="6">
    <source>
        <dbReference type="ARBA" id="ARBA00034105"/>
    </source>
</evidence>
<dbReference type="PANTHER" id="PTHR10918">
    <property type="entry name" value="HOMER"/>
    <property type="match status" value="1"/>
</dbReference>
<feature type="domain" description="WH1" evidence="9">
    <location>
        <begin position="30"/>
        <end position="142"/>
    </location>
</feature>
<dbReference type="GO" id="GO:0007216">
    <property type="term" value="P:G protein-coupled glutamate receptor signaling pathway"/>
    <property type="evidence" value="ECO:0007669"/>
    <property type="project" value="InterPro"/>
</dbReference>
<feature type="region of interest" description="Disordered" evidence="8">
    <location>
        <begin position="142"/>
        <end position="232"/>
    </location>
</feature>
<dbReference type="EMBL" id="JAIWYP010000004">
    <property type="protein sequence ID" value="KAH3829617.1"/>
    <property type="molecule type" value="Genomic_DNA"/>
</dbReference>
<organism evidence="10 11">
    <name type="scientific">Dreissena polymorpha</name>
    <name type="common">Zebra mussel</name>
    <name type="synonym">Mytilus polymorpha</name>
    <dbReference type="NCBI Taxonomy" id="45954"/>
    <lineage>
        <taxon>Eukaryota</taxon>
        <taxon>Metazoa</taxon>
        <taxon>Spiralia</taxon>
        <taxon>Lophotrochozoa</taxon>
        <taxon>Mollusca</taxon>
        <taxon>Bivalvia</taxon>
        <taxon>Autobranchia</taxon>
        <taxon>Heteroconchia</taxon>
        <taxon>Euheterodonta</taxon>
        <taxon>Imparidentia</taxon>
        <taxon>Neoheterodontei</taxon>
        <taxon>Myida</taxon>
        <taxon>Dreissenoidea</taxon>
        <taxon>Dreissenidae</taxon>
        <taxon>Dreissena</taxon>
    </lineage>
</organism>
<feature type="compositionally biased region" description="Low complexity" evidence="8">
    <location>
        <begin position="215"/>
        <end position="229"/>
    </location>
</feature>
<dbReference type="GO" id="GO:0035256">
    <property type="term" value="F:G protein-coupled glutamate receptor binding"/>
    <property type="evidence" value="ECO:0007669"/>
    <property type="project" value="InterPro"/>
</dbReference>
<proteinExistence type="inferred from homology"/>
<comment type="caution">
    <text evidence="10">The sequence shown here is derived from an EMBL/GenBank/DDBJ whole genome shotgun (WGS) entry which is preliminary data.</text>
</comment>
<feature type="compositionally biased region" description="Polar residues" evidence="8">
    <location>
        <begin position="143"/>
        <end position="171"/>
    </location>
</feature>
<dbReference type="SUPFAM" id="SSF50729">
    <property type="entry name" value="PH domain-like"/>
    <property type="match status" value="1"/>
</dbReference>
<dbReference type="InterPro" id="IPR044100">
    <property type="entry name" value="Homer_EVH1"/>
</dbReference>
<sequence>MKTDIMAAVTSVTTSPVTTSGTSVLRNYSFRLVREQPIFSVRAHVFQIDPETKKNWLPSSKSAVPVSYYYDSARNTYRIISVEGSKAIINSTITPNMAFTKTSQKFGQWSDPRANTVYGLGFGTEADLAKFVEKFKEVKDLTRQQMSQGQSPPTVNGQTDDSLTSSATPTPRETPPNRGIFHTRSSSLTSMKDANQQPPSAEQKENVNLRERRNSFNNPGNNANGNTSPENQLKYENDRLKLALAQSSSNAKKWEVELQTLKNNNARLTAALQESTSNVEEWKKQLAAYKDETGRLKKKVSDLEQSGGNSEQVSALELELSEANDRVETLQRDNKYKDQEVDRLQQRLAEMQTRETANGNLQGKLKVDQVKGLEEENRSLHQKVHDLQQLLQDYRSSQDQEKAEVVQMQDQLGSKLTELYEFHEQIMATLRKESQS</sequence>
<dbReference type="InterPro" id="IPR045027">
    <property type="entry name" value="Homer"/>
</dbReference>
<reference evidence="10" key="1">
    <citation type="journal article" date="2019" name="bioRxiv">
        <title>The Genome of the Zebra Mussel, Dreissena polymorpha: A Resource for Invasive Species Research.</title>
        <authorList>
            <person name="McCartney M.A."/>
            <person name="Auch B."/>
            <person name="Kono T."/>
            <person name="Mallez S."/>
            <person name="Zhang Y."/>
            <person name="Obille A."/>
            <person name="Becker A."/>
            <person name="Abrahante J.E."/>
            <person name="Garbe J."/>
            <person name="Badalamenti J.P."/>
            <person name="Herman A."/>
            <person name="Mangelson H."/>
            <person name="Liachko I."/>
            <person name="Sullivan S."/>
            <person name="Sone E.D."/>
            <person name="Koren S."/>
            <person name="Silverstein K.A.T."/>
            <person name="Beckman K.B."/>
            <person name="Gohl D.M."/>
        </authorList>
    </citation>
    <scope>NUCLEOTIDE SEQUENCE</scope>
    <source>
        <strain evidence="10">Duluth1</strain>
        <tissue evidence="10">Whole animal</tissue>
    </source>
</reference>
<comment type="similarity">
    <text evidence="5">Belongs to the Homer family.</text>
</comment>
<feature type="coiled-coil region" evidence="7">
    <location>
        <begin position="244"/>
        <end position="411"/>
    </location>
</feature>
<dbReference type="Gene3D" id="1.10.287.1490">
    <property type="match status" value="1"/>
</dbReference>
<gene>
    <name evidence="10" type="ORF">DPMN_102844</name>
</gene>
<protein>
    <recommendedName>
        <fullName evidence="9">WH1 domain-containing protein</fullName>
    </recommendedName>
</protein>
<dbReference type="GO" id="GO:0005737">
    <property type="term" value="C:cytoplasm"/>
    <property type="evidence" value="ECO:0007669"/>
    <property type="project" value="UniProtKB-SubCell"/>
</dbReference>
<dbReference type="PROSITE" id="PS50229">
    <property type="entry name" value="WH1"/>
    <property type="match status" value="1"/>
</dbReference>
<keyword evidence="3" id="KW-0770">Synapse</keyword>
<keyword evidence="11" id="KW-1185">Reference proteome</keyword>
<name>A0A9D4H7C1_DREPO</name>
<evidence type="ECO:0000256" key="5">
    <source>
        <dbReference type="ARBA" id="ARBA00023606"/>
    </source>
</evidence>
<evidence type="ECO:0000256" key="3">
    <source>
        <dbReference type="ARBA" id="ARBA00023018"/>
    </source>
</evidence>
<evidence type="ECO:0000313" key="10">
    <source>
        <dbReference type="EMBL" id="KAH3829617.1"/>
    </source>
</evidence>
<dbReference type="GO" id="GO:0014069">
    <property type="term" value="C:postsynaptic density"/>
    <property type="evidence" value="ECO:0007669"/>
    <property type="project" value="UniProtKB-SubCell"/>
</dbReference>
<dbReference type="AlphaFoldDB" id="A0A9D4H7C1"/>
<dbReference type="SMART" id="SM00461">
    <property type="entry name" value="WH1"/>
    <property type="match status" value="1"/>
</dbReference>
<evidence type="ECO:0000259" key="9">
    <source>
        <dbReference type="PROSITE" id="PS50229"/>
    </source>
</evidence>
<dbReference type="Gene3D" id="2.30.29.30">
    <property type="entry name" value="Pleckstrin-homology domain (PH domain)/Phosphotyrosine-binding domain (PTB)"/>
    <property type="match status" value="1"/>
</dbReference>
<feature type="compositionally biased region" description="Polar residues" evidence="8">
    <location>
        <begin position="183"/>
        <end position="200"/>
    </location>
</feature>
<keyword evidence="2" id="KW-0963">Cytoplasm</keyword>
<evidence type="ECO:0000256" key="7">
    <source>
        <dbReference type="SAM" id="Coils"/>
    </source>
</evidence>
<evidence type="ECO:0000256" key="1">
    <source>
        <dbReference type="ARBA" id="ARBA00004496"/>
    </source>
</evidence>
<evidence type="ECO:0000256" key="4">
    <source>
        <dbReference type="ARBA" id="ARBA00023054"/>
    </source>
</evidence>
<feature type="compositionally biased region" description="Basic and acidic residues" evidence="8">
    <location>
        <begin position="202"/>
        <end position="214"/>
    </location>
</feature>
<comment type="subcellular location">
    <subcellularLocation>
        <location evidence="1">Cytoplasm</location>
    </subcellularLocation>
    <subcellularLocation>
        <location evidence="6">Postsynaptic density</location>
    </subcellularLocation>
</comment>
<dbReference type="FunFam" id="2.30.29.30:FF:000014">
    <property type="entry name" value="Homer homolog 1 (Drosophila)"/>
    <property type="match status" value="1"/>
</dbReference>
<dbReference type="CDD" id="cd01206">
    <property type="entry name" value="EVH1_Homer_Vesl"/>
    <property type="match status" value="1"/>
</dbReference>
<evidence type="ECO:0000313" key="11">
    <source>
        <dbReference type="Proteomes" id="UP000828390"/>
    </source>
</evidence>
<accession>A0A9D4H7C1</accession>
<dbReference type="InterPro" id="IPR011993">
    <property type="entry name" value="PH-like_dom_sf"/>
</dbReference>
<keyword evidence="4 7" id="KW-0175">Coiled coil</keyword>
<dbReference type="Pfam" id="PF00568">
    <property type="entry name" value="WH1"/>
    <property type="match status" value="1"/>
</dbReference>